<feature type="compositionally biased region" description="Low complexity" evidence="1">
    <location>
        <begin position="88"/>
        <end position="98"/>
    </location>
</feature>
<name>A0A564Y2K2_HYMDI</name>
<evidence type="ECO:0000313" key="2">
    <source>
        <dbReference type="EMBL" id="VUZ40724.1"/>
    </source>
</evidence>
<dbReference type="Proteomes" id="UP000321570">
    <property type="component" value="Unassembled WGS sequence"/>
</dbReference>
<dbReference type="EMBL" id="CABIJS010000042">
    <property type="protein sequence ID" value="VUZ40724.1"/>
    <property type="molecule type" value="Genomic_DNA"/>
</dbReference>
<keyword evidence="3" id="KW-1185">Reference proteome</keyword>
<reference evidence="2 3" key="1">
    <citation type="submission" date="2019-07" db="EMBL/GenBank/DDBJ databases">
        <authorList>
            <person name="Jastrzebski P J."/>
            <person name="Paukszto L."/>
            <person name="Jastrzebski P J."/>
        </authorList>
    </citation>
    <scope>NUCLEOTIDE SEQUENCE [LARGE SCALE GENOMIC DNA]</scope>
    <source>
        <strain evidence="2 3">WMS-il1</strain>
    </source>
</reference>
<accession>A0A564Y2K2</accession>
<feature type="region of interest" description="Disordered" evidence="1">
    <location>
        <begin position="83"/>
        <end position="108"/>
    </location>
</feature>
<organism evidence="2 3">
    <name type="scientific">Hymenolepis diminuta</name>
    <name type="common">Rat tapeworm</name>
    <dbReference type="NCBI Taxonomy" id="6216"/>
    <lineage>
        <taxon>Eukaryota</taxon>
        <taxon>Metazoa</taxon>
        <taxon>Spiralia</taxon>
        <taxon>Lophotrochozoa</taxon>
        <taxon>Platyhelminthes</taxon>
        <taxon>Cestoda</taxon>
        <taxon>Eucestoda</taxon>
        <taxon>Cyclophyllidea</taxon>
        <taxon>Hymenolepididae</taxon>
        <taxon>Hymenolepis</taxon>
    </lineage>
</organism>
<proteinExistence type="predicted"/>
<evidence type="ECO:0000313" key="3">
    <source>
        <dbReference type="Proteomes" id="UP000321570"/>
    </source>
</evidence>
<evidence type="ECO:0000256" key="1">
    <source>
        <dbReference type="SAM" id="MobiDB-lite"/>
    </source>
</evidence>
<dbReference type="AlphaFoldDB" id="A0A564Y2K2"/>
<sequence length="117" mass="13092">MMSLLGCTRMAEESGVWIVKALLEWRNASRDDKTRTARTTAFRDMVPLLEIRDTPDLMKYLFVEGIEIPAEWRLCLAEGQKTAKEEPIASSSIPSTSTGTKGQTSVSRERLAVIAHH</sequence>
<protein>
    <submittedName>
        <fullName evidence="2">Uncharacterized protein</fullName>
    </submittedName>
</protein>
<gene>
    <name evidence="2" type="ORF">WMSIL1_LOCUS1713</name>
</gene>